<reference evidence="2 3" key="1">
    <citation type="journal article" date="2014" name="Genome Announc.">
        <title>Draft Genome Sequence of Lysobacter capsici AZ78, a Bacterium Antagonistic to Plant-Pathogenic Oomycetes.</title>
        <authorList>
            <person name="Puopolo G."/>
            <person name="Sonego P."/>
            <person name="Engelen K."/>
            <person name="Pertot I."/>
        </authorList>
    </citation>
    <scope>NUCLEOTIDE SEQUENCE [LARGE SCALE GENOMIC DNA]</scope>
    <source>
        <strain evidence="2 3">AZ78</strain>
    </source>
</reference>
<name>A0A108UAU1_9GAMM</name>
<dbReference type="RefSeq" id="WP_036105289.1">
    <property type="nucleotide sequence ID" value="NZ_JAJA02000001.1"/>
</dbReference>
<gene>
    <name evidence="2" type="ORF">AZ78_3263</name>
</gene>
<sequence length="142" mass="14915">MKANKMWALGAMISALVLAPGQPARAGDLSNAVLTCYVDTFALDVPEAFTCFSTWKPGAALNPTGAYFQVAGLGAGNYSYAWLDVETNLVPAGCGNQSACRKSISTETRNDGEATLRVTITDLDTGASKNAQATAFYNDGYN</sequence>
<dbReference type="Proteomes" id="UP000023435">
    <property type="component" value="Unassembled WGS sequence"/>
</dbReference>
<accession>A0A108UAU1</accession>
<dbReference type="EMBL" id="JAJA02000001">
    <property type="protein sequence ID" value="KWS05711.1"/>
    <property type="molecule type" value="Genomic_DNA"/>
</dbReference>
<dbReference type="AlphaFoldDB" id="A0A108UAU1"/>
<organism evidence="2 3">
    <name type="scientific">Lysobacter capsici AZ78</name>
    <dbReference type="NCBI Taxonomy" id="1444315"/>
    <lineage>
        <taxon>Bacteria</taxon>
        <taxon>Pseudomonadati</taxon>
        <taxon>Pseudomonadota</taxon>
        <taxon>Gammaproteobacteria</taxon>
        <taxon>Lysobacterales</taxon>
        <taxon>Lysobacteraceae</taxon>
        <taxon>Lysobacter</taxon>
    </lineage>
</organism>
<evidence type="ECO:0000313" key="2">
    <source>
        <dbReference type="EMBL" id="KWS05711.1"/>
    </source>
</evidence>
<dbReference type="OrthoDB" id="6024990at2"/>
<keyword evidence="3" id="KW-1185">Reference proteome</keyword>
<feature type="signal peptide" evidence="1">
    <location>
        <begin position="1"/>
        <end position="26"/>
    </location>
</feature>
<proteinExistence type="predicted"/>
<feature type="chain" id="PRO_5007131794" description="Secreted protein" evidence="1">
    <location>
        <begin position="27"/>
        <end position="142"/>
    </location>
</feature>
<evidence type="ECO:0008006" key="4">
    <source>
        <dbReference type="Google" id="ProtNLM"/>
    </source>
</evidence>
<evidence type="ECO:0000256" key="1">
    <source>
        <dbReference type="SAM" id="SignalP"/>
    </source>
</evidence>
<evidence type="ECO:0000313" key="3">
    <source>
        <dbReference type="Proteomes" id="UP000023435"/>
    </source>
</evidence>
<comment type="caution">
    <text evidence="2">The sequence shown here is derived from an EMBL/GenBank/DDBJ whole genome shotgun (WGS) entry which is preliminary data.</text>
</comment>
<protein>
    <recommendedName>
        <fullName evidence="4">Secreted protein</fullName>
    </recommendedName>
</protein>
<keyword evidence="1" id="KW-0732">Signal</keyword>